<dbReference type="EMBL" id="KN817703">
    <property type="protein sequence ID" value="KJA13946.1"/>
    <property type="molecule type" value="Genomic_DNA"/>
</dbReference>
<gene>
    <name evidence="1" type="ORF">HYPSUDRAFT_59626</name>
</gene>
<dbReference type="OrthoDB" id="3064968at2759"/>
<organism evidence="1 2">
    <name type="scientific">Hypholoma sublateritium (strain FD-334 SS-4)</name>
    <dbReference type="NCBI Taxonomy" id="945553"/>
    <lineage>
        <taxon>Eukaryota</taxon>
        <taxon>Fungi</taxon>
        <taxon>Dikarya</taxon>
        <taxon>Basidiomycota</taxon>
        <taxon>Agaricomycotina</taxon>
        <taxon>Agaricomycetes</taxon>
        <taxon>Agaricomycetidae</taxon>
        <taxon>Agaricales</taxon>
        <taxon>Agaricineae</taxon>
        <taxon>Strophariaceae</taxon>
        <taxon>Hypholoma</taxon>
    </lineage>
</organism>
<proteinExistence type="predicted"/>
<dbReference type="Proteomes" id="UP000054270">
    <property type="component" value="Unassembled WGS sequence"/>
</dbReference>
<keyword evidence="2" id="KW-1185">Reference proteome</keyword>
<evidence type="ECO:0000313" key="1">
    <source>
        <dbReference type="EMBL" id="KJA13946.1"/>
    </source>
</evidence>
<reference evidence="2" key="1">
    <citation type="submission" date="2014-04" db="EMBL/GenBank/DDBJ databases">
        <title>Evolutionary Origins and Diversification of the Mycorrhizal Mutualists.</title>
        <authorList>
            <consortium name="DOE Joint Genome Institute"/>
            <consortium name="Mycorrhizal Genomics Consortium"/>
            <person name="Kohler A."/>
            <person name="Kuo A."/>
            <person name="Nagy L.G."/>
            <person name="Floudas D."/>
            <person name="Copeland A."/>
            <person name="Barry K.W."/>
            <person name="Cichocki N."/>
            <person name="Veneault-Fourrey C."/>
            <person name="LaButti K."/>
            <person name="Lindquist E.A."/>
            <person name="Lipzen A."/>
            <person name="Lundell T."/>
            <person name="Morin E."/>
            <person name="Murat C."/>
            <person name="Riley R."/>
            <person name="Ohm R."/>
            <person name="Sun H."/>
            <person name="Tunlid A."/>
            <person name="Henrissat B."/>
            <person name="Grigoriev I.V."/>
            <person name="Hibbett D.S."/>
            <person name="Martin F."/>
        </authorList>
    </citation>
    <scope>NUCLEOTIDE SEQUENCE [LARGE SCALE GENOMIC DNA]</scope>
    <source>
        <strain evidence="2">FD-334 SS-4</strain>
    </source>
</reference>
<name>A0A0D2NBL9_HYPSF</name>
<sequence>MPALQVVDGTRDATASQRAVNFFSTHGSTIAILSKNEDEYVTLPTLAEVHLIIPLYTSILPLVLKTEMLSPNSSFGVIHAAILRLATRCLGHGRMFAYVVPQSDTDVKLGRTVAFGHGGKMKFDVKVQREEPLLRKSVCVHIGAPGNFTAEITLVLSPVTITPRSNEQTTHFSAAIPTVGDALGALDDMCTDFATTLKQISDIGAELAHQGQTGAASANESLHDVDPALLRDLGALRTFGVASARALLGNRMMMDMYRKGRRDGVHIQIKRDAGRRMS</sequence>
<evidence type="ECO:0000313" key="2">
    <source>
        <dbReference type="Proteomes" id="UP000054270"/>
    </source>
</evidence>
<protein>
    <submittedName>
        <fullName evidence="1">Uncharacterized protein</fullName>
    </submittedName>
</protein>
<dbReference type="STRING" id="945553.A0A0D2NBL9"/>
<dbReference type="AlphaFoldDB" id="A0A0D2NBL9"/>
<accession>A0A0D2NBL9</accession>